<keyword evidence="2 6" id="KW-0677">Repeat</keyword>
<evidence type="ECO:0000256" key="7">
    <source>
        <dbReference type="SAM" id="MobiDB-lite"/>
    </source>
</evidence>
<dbReference type="GO" id="GO:0005737">
    <property type="term" value="C:cytoplasm"/>
    <property type="evidence" value="ECO:0007669"/>
    <property type="project" value="TreeGrafter"/>
</dbReference>
<dbReference type="STRING" id="8187.ENSLCAP00010021345"/>
<evidence type="ECO:0000313" key="8">
    <source>
        <dbReference type="Ensembl" id="ENSLCAP00010021345.1"/>
    </source>
</evidence>
<feature type="compositionally biased region" description="Pro residues" evidence="7">
    <location>
        <begin position="14"/>
        <end position="34"/>
    </location>
</feature>
<dbReference type="Proteomes" id="UP000314980">
    <property type="component" value="Unassembled WGS sequence"/>
</dbReference>
<evidence type="ECO:0000256" key="2">
    <source>
        <dbReference type="ARBA" id="ARBA00022737"/>
    </source>
</evidence>
<dbReference type="Ensembl" id="ENSLCAT00010021814.1">
    <property type="protein sequence ID" value="ENSLCAP00010021345.1"/>
    <property type="gene ID" value="ENSLCAG00010009743.1"/>
</dbReference>
<dbReference type="AlphaFoldDB" id="A0A4W6D911"/>
<dbReference type="GO" id="GO:0001786">
    <property type="term" value="F:phosphatidylserine binding"/>
    <property type="evidence" value="ECO:0007669"/>
    <property type="project" value="TreeGrafter"/>
</dbReference>
<comment type="similarity">
    <text evidence="1 6">Belongs to the annexin family.</text>
</comment>
<feature type="compositionally biased region" description="Low complexity" evidence="7">
    <location>
        <begin position="156"/>
        <end position="170"/>
    </location>
</feature>
<evidence type="ECO:0000256" key="4">
    <source>
        <dbReference type="ARBA" id="ARBA00023216"/>
    </source>
</evidence>
<feature type="region of interest" description="Disordered" evidence="7">
    <location>
        <begin position="1"/>
        <end position="97"/>
    </location>
</feature>
<evidence type="ECO:0000256" key="1">
    <source>
        <dbReference type="ARBA" id="ARBA00007831"/>
    </source>
</evidence>
<dbReference type="PANTHER" id="PTHR10502:SF29">
    <property type="entry name" value="ANNEXIN A11"/>
    <property type="match status" value="1"/>
</dbReference>
<protein>
    <recommendedName>
        <fullName evidence="6">Annexin</fullName>
    </recommendedName>
</protein>
<dbReference type="GO" id="GO:0005634">
    <property type="term" value="C:nucleus"/>
    <property type="evidence" value="ECO:0007669"/>
    <property type="project" value="TreeGrafter"/>
</dbReference>
<dbReference type="InterPro" id="IPR037104">
    <property type="entry name" value="Annexin_sf"/>
</dbReference>
<dbReference type="Pfam" id="PF00191">
    <property type="entry name" value="Annexin"/>
    <property type="match status" value="4"/>
</dbReference>
<sequence length="544" mass="57778">MSYPGYPPQAGGYPPQPGAYPPQPGAYPPQPGAYPPQAGGYPPQPSAGGYPPQAGGYPPQPGGYPPQAGGYPQAPPPGSWGGGPAGGYPSIGLDSLSNPGYNAGMANQISAGMGGFTPNPSMFAQAPGGYPPPPQPGGYGAPFPNQQSYGLYPQPGGTMPQGPGMSYPGQPGQPMPGYPRAPSPNPPMAGYGGAPAPMPGYPNAPSPNPSMPAYGGGAMPIAPPVNRGFRGTIKDFPGADPLKDVEVLRKAMKGFGTDEQAIIDLLGSRSNKQRVPLLRAYKTSYGKDLVKDLHSELSGDFRKLVMAMLKTPAEFDAYELNSAIKGAGTDEACLIEILSSRSNAEIKEINRIYKQEYKKSLEDAISGDTSGHFRRLLISLAQGNRDEREQVDISLAKQDAQALYAAGENKLGTDESKFNAILCARSKSHLRAVFLEYQQMCGRDIEKSISREMSGDLESGMLAVVKCIKNTSAYFAERLYKAMKGAGTKDRTLIRIMVSRSEVDMLDIRQEYVKNYGKSLYTHISGDTSGDYKKLLLKLCGGSD</sequence>
<dbReference type="SUPFAM" id="SSF47874">
    <property type="entry name" value="Annexin"/>
    <property type="match status" value="1"/>
</dbReference>
<comment type="domain">
    <text evidence="6">A pair of annexin repeats may form one binding site for calcium and phospholipid.</text>
</comment>
<dbReference type="Gene3D" id="1.10.220.10">
    <property type="entry name" value="Annexin"/>
    <property type="match status" value="4"/>
</dbReference>
<dbReference type="InterPro" id="IPR018502">
    <property type="entry name" value="Annexin_repeat"/>
</dbReference>
<reference evidence="8" key="3">
    <citation type="submission" date="2025-09" db="UniProtKB">
        <authorList>
            <consortium name="Ensembl"/>
        </authorList>
    </citation>
    <scope>IDENTIFICATION</scope>
</reference>
<dbReference type="PRINTS" id="PR00196">
    <property type="entry name" value="ANNEXIN"/>
</dbReference>
<dbReference type="FunFam" id="1.10.220.10:FF:000002">
    <property type="entry name" value="Annexin"/>
    <property type="match status" value="1"/>
</dbReference>
<evidence type="ECO:0000256" key="3">
    <source>
        <dbReference type="ARBA" id="ARBA00022837"/>
    </source>
</evidence>
<dbReference type="SMART" id="SM00335">
    <property type="entry name" value="ANX"/>
    <property type="match status" value="4"/>
</dbReference>
<organism evidence="8 9">
    <name type="scientific">Lates calcarifer</name>
    <name type="common">Barramundi</name>
    <name type="synonym">Holocentrus calcarifer</name>
    <dbReference type="NCBI Taxonomy" id="8187"/>
    <lineage>
        <taxon>Eukaryota</taxon>
        <taxon>Metazoa</taxon>
        <taxon>Chordata</taxon>
        <taxon>Craniata</taxon>
        <taxon>Vertebrata</taxon>
        <taxon>Euteleostomi</taxon>
        <taxon>Actinopterygii</taxon>
        <taxon>Neopterygii</taxon>
        <taxon>Teleostei</taxon>
        <taxon>Neoteleostei</taxon>
        <taxon>Acanthomorphata</taxon>
        <taxon>Carangaria</taxon>
        <taxon>Carangaria incertae sedis</taxon>
        <taxon>Centropomidae</taxon>
        <taxon>Lates</taxon>
    </lineage>
</organism>
<name>A0A4W6D911_LATCA</name>
<dbReference type="GO" id="GO:0005544">
    <property type="term" value="F:calcium-dependent phospholipid binding"/>
    <property type="evidence" value="ECO:0007669"/>
    <property type="project" value="UniProtKB-KW"/>
</dbReference>
<dbReference type="InterPro" id="IPR001464">
    <property type="entry name" value="Annexin"/>
</dbReference>
<feature type="region of interest" description="Disordered" evidence="7">
    <location>
        <begin position="156"/>
        <end position="177"/>
    </location>
</feature>
<dbReference type="PANTHER" id="PTHR10502">
    <property type="entry name" value="ANNEXIN"/>
    <property type="match status" value="1"/>
</dbReference>
<keyword evidence="3 6" id="KW-0106">Calcium</keyword>
<keyword evidence="5 6" id="KW-0111">Calcium/phospholipid-binding</keyword>
<dbReference type="GeneTree" id="ENSGT00940000156914"/>
<dbReference type="GO" id="GO:0032506">
    <property type="term" value="P:cytokinetic process"/>
    <property type="evidence" value="ECO:0007669"/>
    <property type="project" value="TreeGrafter"/>
</dbReference>
<dbReference type="FunCoup" id="A0A4W6D911">
    <property type="interactions" value="1860"/>
</dbReference>
<evidence type="ECO:0000256" key="5">
    <source>
        <dbReference type="ARBA" id="ARBA00023302"/>
    </source>
</evidence>
<dbReference type="GO" id="GO:0012506">
    <property type="term" value="C:vesicle membrane"/>
    <property type="evidence" value="ECO:0007669"/>
    <property type="project" value="TreeGrafter"/>
</dbReference>
<keyword evidence="9" id="KW-1185">Reference proteome</keyword>
<reference evidence="8" key="2">
    <citation type="submission" date="2025-08" db="UniProtKB">
        <authorList>
            <consortium name="Ensembl"/>
        </authorList>
    </citation>
    <scope>IDENTIFICATION</scope>
</reference>
<evidence type="ECO:0000313" key="9">
    <source>
        <dbReference type="Proteomes" id="UP000314980"/>
    </source>
</evidence>
<dbReference type="FunFam" id="1.10.220.10:FF:000003">
    <property type="entry name" value="Annexin"/>
    <property type="match status" value="1"/>
</dbReference>
<evidence type="ECO:0000256" key="6">
    <source>
        <dbReference type="RuleBase" id="RU003540"/>
    </source>
</evidence>
<dbReference type="GO" id="GO:0005509">
    <property type="term" value="F:calcium ion binding"/>
    <property type="evidence" value="ECO:0007669"/>
    <property type="project" value="InterPro"/>
</dbReference>
<dbReference type="InParanoid" id="A0A4W6D911"/>
<dbReference type="FunFam" id="1.10.220.10:FF:000001">
    <property type="entry name" value="Annexin"/>
    <property type="match status" value="1"/>
</dbReference>
<accession>A0A4W6D911</accession>
<gene>
    <name evidence="8" type="primary">ANXA11</name>
    <name evidence="8" type="synonym">anxa11a</name>
</gene>
<dbReference type="GO" id="GO:0005886">
    <property type="term" value="C:plasma membrane"/>
    <property type="evidence" value="ECO:0007669"/>
    <property type="project" value="TreeGrafter"/>
</dbReference>
<dbReference type="PROSITE" id="PS00223">
    <property type="entry name" value="ANNEXIN_1"/>
    <property type="match status" value="3"/>
</dbReference>
<feature type="compositionally biased region" description="Low complexity" evidence="7">
    <location>
        <begin position="35"/>
        <end position="57"/>
    </location>
</feature>
<feature type="compositionally biased region" description="Low complexity" evidence="7">
    <location>
        <begin position="1"/>
        <end position="13"/>
    </location>
</feature>
<dbReference type="InterPro" id="IPR018252">
    <property type="entry name" value="Annexin_repeat_CS"/>
</dbReference>
<proteinExistence type="inferred from homology"/>
<dbReference type="GO" id="GO:0006909">
    <property type="term" value="P:phagocytosis"/>
    <property type="evidence" value="ECO:0007669"/>
    <property type="project" value="TreeGrafter"/>
</dbReference>
<dbReference type="FunFam" id="1.10.220.10:FF:000004">
    <property type="entry name" value="Annexin"/>
    <property type="match status" value="1"/>
</dbReference>
<dbReference type="PROSITE" id="PS51897">
    <property type="entry name" value="ANNEXIN_2"/>
    <property type="match status" value="4"/>
</dbReference>
<keyword evidence="4 6" id="KW-0041">Annexin</keyword>
<reference evidence="9" key="1">
    <citation type="submission" date="2015-09" db="EMBL/GenBank/DDBJ databases">
        <authorList>
            <person name="Sai Rama Sridatta P."/>
        </authorList>
    </citation>
    <scope>NUCLEOTIDE SEQUENCE [LARGE SCALE GENOMIC DNA]</scope>
</reference>